<keyword evidence="6 9" id="KW-0376">Hydrogen peroxide</keyword>
<dbReference type="GO" id="GO:0005576">
    <property type="term" value="C:extracellular region"/>
    <property type="evidence" value="ECO:0007669"/>
    <property type="project" value="UniProtKB-SubCell"/>
</dbReference>
<name>A0AAE8SHB9_9HYPO</name>
<evidence type="ECO:0000256" key="1">
    <source>
        <dbReference type="ARBA" id="ARBA00022559"/>
    </source>
</evidence>
<keyword evidence="3 9" id="KW-0479">Metal-binding</keyword>
<evidence type="ECO:0000256" key="8">
    <source>
        <dbReference type="ARBA" id="ARBA00051651"/>
    </source>
</evidence>
<dbReference type="Pfam" id="PF00141">
    <property type="entry name" value="peroxidase"/>
    <property type="match status" value="2"/>
</dbReference>
<dbReference type="PROSITE" id="PS00435">
    <property type="entry name" value="PEROXIDASE_1"/>
    <property type="match status" value="1"/>
</dbReference>
<evidence type="ECO:0000256" key="2">
    <source>
        <dbReference type="ARBA" id="ARBA00022617"/>
    </source>
</evidence>
<comment type="PTM">
    <text evidence="9">Formation of the three residue Trp-Tyr-Met cross-link is important for the catalase, but not the peroxidase activity of the enzyme.</text>
</comment>
<dbReference type="CDD" id="cd08200">
    <property type="entry name" value="catalase_peroxidase_2"/>
    <property type="match status" value="1"/>
</dbReference>
<dbReference type="EC" id="1.11.1.21" evidence="9 10"/>
<comment type="subunit">
    <text evidence="9">Homodimer; disulfide-linked.</text>
</comment>
<feature type="binding site" description="axial binding residue" evidence="9">
    <location>
        <position position="307"/>
    </location>
    <ligand>
        <name>heme</name>
        <dbReference type="ChEBI" id="CHEBI:30413"/>
    </ligand>
    <ligandPart>
        <name>Fe</name>
        <dbReference type="ChEBI" id="CHEBI:18248"/>
    </ligandPart>
</feature>
<evidence type="ECO:0000256" key="4">
    <source>
        <dbReference type="ARBA" id="ARBA00023002"/>
    </source>
</evidence>
<protein>
    <recommendedName>
        <fullName evidence="9 10">Catalase-peroxidase</fullName>
        <shortName evidence="9">CP</shortName>
        <ecNumber evidence="9 10">1.11.1.21</ecNumber>
    </recommendedName>
    <alternativeName>
        <fullName evidence="9">Peroxidase/catalase</fullName>
    </alternativeName>
</protein>
<feature type="cross-link" description="Tryptophyl-tyrosyl-methioninium (Tyr-Met) (with Trp-133)" evidence="9">
    <location>
        <begin position="266"/>
        <end position="292"/>
    </location>
</feature>
<accession>A0AAE8SHB9</accession>
<evidence type="ECO:0000313" key="12">
    <source>
        <dbReference type="EMBL" id="SPJ75960.1"/>
    </source>
</evidence>
<feature type="active site" description="Proton acceptor" evidence="9">
    <location>
        <position position="134"/>
    </location>
</feature>
<dbReference type="InterPro" id="IPR019794">
    <property type="entry name" value="Peroxidases_AS"/>
</dbReference>
<dbReference type="PRINTS" id="PR00460">
    <property type="entry name" value="BPEROXIDASE"/>
</dbReference>
<evidence type="ECO:0000313" key="13">
    <source>
        <dbReference type="Proteomes" id="UP001187734"/>
    </source>
</evidence>
<comment type="cofactor">
    <cofactor evidence="9">
        <name>heme b</name>
        <dbReference type="ChEBI" id="CHEBI:60344"/>
    </cofactor>
    <text evidence="9">Binds 1 heme b (iron(II)-protoporphyrin IX) group per monomer.</text>
</comment>
<sequence precursor="true">MHGISPSWLLLASGLVPIVAGDGCPFAKRATDSNLVPPREIGEDFGRCRVASNQAGGGSRSKDFWPCQLKLDVLRQFSPQFNPLGQEFDYTEAFKSLDYESLKKDLHDLLTDSQDWWPADFGHYGGLFMRLAWHSAGTYRAIDGRGGGGMGQQRFAPLNSWPDNQNLDKARRLLWPIKQKYGNKISWADLILLAGNVALEGMDFEPLGFAGGRPDTWQADESIYWGAESTFVPKGNDVRYNGSTDIFDRADKLEKPLGATHLGLIYVNPEGPDASSDPKASALDIRVAFDRMGMNDEETAALIIGGHTFGKTHGAVPASNIGPEPEAADLGEMGLGWHNKVGEGNGPNQMTSGLEVIWSKTPTKWSNHFLESLLKNEWTLVKSPAGAHQWEALNGTVDYPDPFDKTKFRRATMLTSDLALINDPAYLKICKRWLNNPKEMGKAFSRAWFKLLHRDLGPVARYLGPEVPKEHFIWQDPLPEHKGEMISEDDITSLKSAILSADGLTVSKLVSTAWNSASTFRHSDKRGGANGARIALEPQVSWTSNNPKQLKQVLSALKSVQKNFNSKSKSKQVSLADLIVLGGVAAVEKAAKDAGFKSVEVPFTPGRVDATQEQTDLKQFGYLEPLADGFRNYGHGTARARTEEILVDRAALLSLTPPEMTVLVGGLRALNANFDGSSNGILTEKKGQLTNDFFVNLLSPNFQWSKKDNQGELWTGTDRATKSAKWTATRADLVFGSHAELRAISEVYGSADAKDKFVKDFIAAWTKVMNLDRFDVKVENNKY</sequence>
<dbReference type="Gene3D" id="1.10.420.10">
    <property type="entry name" value="Peroxidase, domain 2"/>
    <property type="match status" value="2"/>
</dbReference>
<comment type="catalytic activity">
    <reaction evidence="7 9 10">
        <text>2 H2O2 = O2 + 2 H2O</text>
        <dbReference type="Rhea" id="RHEA:20309"/>
        <dbReference type="ChEBI" id="CHEBI:15377"/>
        <dbReference type="ChEBI" id="CHEBI:15379"/>
        <dbReference type="ChEBI" id="CHEBI:16240"/>
        <dbReference type="EC" id="1.11.1.21"/>
    </reaction>
</comment>
<dbReference type="PANTHER" id="PTHR30555">
    <property type="entry name" value="HYDROPEROXIDASE I, BIFUNCTIONAL CATALASE-PEROXIDASE"/>
    <property type="match status" value="1"/>
</dbReference>
<dbReference type="GO" id="GO:0042744">
    <property type="term" value="P:hydrogen peroxide catabolic process"/>
    <property type="evidence" value="ECO:0007669"/>
    <property type="project" value="UniProtKB-KW"/>
</dbReference>
<reference evidence="12" key="1">
    <citation type="submission" date="2018-03" db="EMBL/GenBank/DDBJ databases">
        <authorList>
            <person name="Guldener U."/>
        </authorList>
    </citation>
    <scope>NUCLEOTIDE SEQUENCE</scope>
</reference>
<dbReference type="EMBL" id="ONZP01000183">
    <property type="protein sequence ID" value="SPJ75960.1"/>
    <property type="molecule type" value="Genomic_DNA"/>
</dbReference>
<comment type="caution">
    <text evidence="12">The sequence shown here is derived from an EMBL/GenBank/DDBJ whole genome shotgun (WGS) entry which is preliminary data.</text>
</comment>
<comment type="subcellular location">
    <subcellularLocation>
        <location evidence="9">Secreted</location>
    </subcellularLocation>
</comment>
<organism evidence="12 13">
    <name type="scientific">Fusarium torulosum</name>
    <dbReference type="NCBI Taxonomy" id="33205"/>
    <lineage>
        <taxon>Eukaryota</taxon>
        <taxon>Fungi</taxon>
        <taxon>Dikarya</taxon>
        <taxon>Ascomycota</taxon>
        <taxon>Pezizomycotina</taxon>
        <taxon>Sordariomycetes</taxon>
        <taxon>Hypocreomycetidae</taxon>
        <taxon>Hypocreales</taxon>
        <taxon>Nectriaceae</taxon>
        <taxon>Fusarium</taxon>
    </lineage>
</organism>
<keyword evidence="1 9" id="KW-0575">Peroxidase</keyword>
<feature type="domain" description="Plant heme peroxidase family profile" evidence="11">
    <location>
        <begin position="167"/>
        <end position="451"/>
    </location>
</feature>
<dbReference type="GO" id="GO:0070301">
    <property type="term" value="P:cellular response to hydrogen peroxide"/>
    <property type="evidence" value="ECO:0007669"/>
    <property type="project" value="TreeGrafter"/>
</dbReference>
<proteinExistence type="inferred from homology"/>
<comment type="similarity">
    <text evidence="9 10">Belongs to the peroxidase family. Peroxidase/catalase subfamily.</text>
</comment>
<dbReference type="Gene3D" id="1.10.520.10">
    <property type="match status" value="2"/>
</dbReference>
<feature type="chain" id="PRO_5041752931" description="Catalase-peroxidase" evidence="9 10">
    <location>
        <begin position="22"/>
        <end position="783"/>
    </location>
</feature>
<keyword evidence="9" id="KW-1015">Disulfide bond</keyword>
<dbReference type="GO" id="GO:0005829">
    <property type="term" value="C:cytosol"/>
    <property type="evidence" value="ECO:0007669"/>
    <property type="project" value="TreeGrafter"/>
</dbReference>
<dbReference type="InterPro" id="IPR010255">
    <property type="entry name" value="Haem_peroxidase_sf"/>
</dbReference>
<comment type="catalytic activity">
    <reaction evidence="8 9 10">
        <text>H2O2 + AH2 = A + 2 H2O</text>
        <dbReference type="Rhea" id="RHEA:30275"/>
        <dbReference type="ChEBI" id="CHEBI:13193"/>
        <dbReference type="ChEBI" id="CHEBI:15377"/>
        <dbReference type="ChEBI" id="CHEBI:16240"/>
        <dbReference type="ChEBI" id="CHEBI:17499"/>
        <dbReference type="EC" id="1.11.1.21"/>
    </reaction>
</comment>
<dbReference type="PROSITE" id="PS00436">
    <property type="entry name" value="PEROXIDASE_2"/>
    <property type="match status" value="1"/>
</dbReference>
<evidence type="ECO:0000256" key="10">
    <source>
        <dbReference type="RuleBase" id="RU003451"/>
    </source>
</evidence>
<keyword evidence="13" id="KW-1185">Reference proteome</keyword>
<dbReference type="HAMAP" id="MF_01961">
    <property type="entry name" value="Catal_peroxid"/>
    <property type="match status" value="1"/>
</dbReference>
<keyword evidence="2 9" id="KW-0349">Heme</keyword>
<dbReference type="InterPro" id="IPR019793">
    <property type="entry name" value="Peroxidases_heam-ligand_BS"/>
</dbReference>
<evidence type="ECO:0000256" key="6">
    <source>
        <dbReference type="ARBA" id="ARBA00023324"/>
    </source>
</evidence>
<keyword evidence="5 9" id="KW-0408">Iron</keyword>
<keyword evidence="9" id="KW-0964">Secreted</keyword>
<feature type="site" description="Transition state stabilizer" evidence="9">
    <location>
        <position position="130"/>
    </location>
</feature>
<dbReference type="NCBIfam" id="TIGR00198">
    <property type="entry name" value="cat_per_HPI"/>
    <property type="match status" value="1"/>
</dbReference>
<evidence type="ECO:0000256" key="3">
    <source>
        <dbReference type="ARBA" id="ARBA00022723"/>
    </source>
</evidence>
<dbReference type="SUPFAM" id="SSF48113">
    <property type="entry name" value="Heme-dependent peroxidases"/>
    <property type="match status" value="2"/>
</dbReference>
<comment type="function">
    <text evidence="9">Bifunctional enzyme with both catalase and broad-spectrum peroxidase activity. Confers resistance to H(2)O(2) in hyphae. May play an antioxidative role in fungal defense against the host-produced H(2)O(2) (oxidative burst) at the early stage of plant infection.</text>
</comment>
<dbReference type="Proteomes" id="UP001187734">
    <property type="component" value="Unassembled WGS sequence"/>
</dbReference>
<dbReference type="GO" id="GO:0020037">
    <property type="term" value="F:heme binding"/>
    <property type="evidence" value="ECO:0007669"/>
    <property type="project" value="InterPro"/>
</dbReference>
<evidence type="ECO:0000259" key="11">
    <source>
        <dbReference type="PROSITE" id="PS50873"/>
    </source>
</evidence>
<gene>
    <name evidence="9" type="primary">katG</name>
    <name evidence="12" type="ORF">FTOL_05691</name>
</gene>
<evidence type="ECO:0000256" key="9">
    <source>
        <dbReference type="HAMAP-Rule" id="MF_03108"/>
    </source>
</evidence>
<dbReference type="PANTHER" id="PTHR30555:SF0">
    <property type="entry name" value="CATALASE-PEROXIDASE"/>
    <property type="match status" value="1"/>
</dbReference>
<keyword evidence="9 10" id="KW-0732">Signal</keyword>
<dbReference type="PRINTS" id="PR00458">
    <property type="entry name" value="PEROXIDASE"/>
</dbReference>
<dbReference type="NCBIfam" id="NF011635">
    <property type="entry name" value="PRK15061.1"/>
    <property type="match status" value="1"/>
</dbReference>
<feature type="cross-link" description="Tryptophyl-tyrosyl-methioninium (Trp-Tyr) (with Met-292)" evidence="9">
    <location>
        <begin position="133"/>
        <end position="266"/>
    </location>
</feature>
<dbReference type="InterPro" id="IPR002016">
    <property type="entry name" value="Haem_peroxidase"/>
</dbReference>
<dbReference type="GO" id="GO:0046872">
    <property type="term" value="F:metal ion binding"/>
    <property type="evidence" value="ECO:0007669"/>
    <property type="project" value="UniProtKB-KW"/>
</dbReference>
<dbReference type="PROSITE" id="PS50873">
    <property type="entry name" value="PEROXIDASE_4"/>
    <property type="match status" value="1"/>
</dbReference>
<dbReference type="FunFam" id="1.10.420.10:FF:000004">
    <property type="entry name" value="Catalase-peroxidase"/>
    <property type="match status" value="1"/>
</dbReference>
<keyword evidence="4 9" id="KW-0560">Oxidoreductase</keyword>
<dbReference type="GO" id="GO:0004096">
    <property type="term" value="F:catalase activity"/>
    <property type="evidence" value="ECO:0007669"/>
    <property type="project" value="UniProtKB-UniRule"/>
</dbReference>
<dbReference type="AlphaFoldDB" id="A0AAE8SHB9"/>
<dbReference type="InterPro" id="IPR000763">
    <property type="entry name" value="Catalase_peroxidase"/>
</dbReference>
<dbReference type="FunFam" id="1.10.520.10:FF:000002">
    <property type="entry name" value="Catalase-peroxidase"/>
    <property type="match status" value="1"/>
</dbReference>
<evidence type="ECO:0000256" key="7">
    <source>
        <dbReference type="ARBA" id="ARBA00049145"/>
    </source>
</evidence>
<evidence type="ECO:0000256" key="5">
    <source>
        <dbReference type="ARBA" id="ARBA00023004"/>
    </source>
</evidence>
<feature type="signal peptide" evidence="9 10">
    <location>
        <begin position="1"/>
        <end position="21"/>
    </location>
</feature>